<dbReference type="KEGG" id="hyh:D3Y59_03350"/>
<proteinExistence type="predicted"/>
<dbReference type="Proteomes" id="UP000262802">
    <property type="component" value="Chromosome"/>
</dbReference>
<dbReference type="OrthoDB" id="880022at2"/>
<evidence type="ECO:0000313" key="1">
    <source>
        <dbReference type="EMBL" id="AYA36182.1"/>
    </source>
</evidence>
<organism evidence="1 2">
    <name type="scientific">Hymenobacter oligotrophus</name>
    <dbReference type="NCBI Taxonomy" id="2319843"/>
    <lineage>
        <taxon>Bacteria</taxon>
        <taxon>Pseudomonadati</taxon>
        <taxon>Bacteroidota</taxon>
        <taxon>Cytophagia</taxon>
        <taxon>Cytophagales</taxon>
        <taxon>Hymenobacteraceae</taxon>
        <taxon>Hymenobacter</taxon>
    </lineage>
</organism>
<dbReference type="AlphaFoldDB" id="A0A3B7QXV1"/>
<accession>A0A3B7QXV1</accession>
<dbReference type="RefSeq" id="WP_119443769.1">
    <property type="nucleotide sequence ID" value="NZ_CP032317.1"/>
</dbReference>
<reference evidence="1 2" key="1">
    <citation type="submission" date="2018-09" db="EMBL/GenBank/DDBJ databases">
        <title>Hymenobacter medium sp. nov., isolated from R2A medium.</title>
        <authorList>
            <person name="Yingchao G."/>
        </authorList>
    </citation>
    <scope>NUCLEOTIDE SEQUENCE [LARGE SCALE GENOMIC DNA]</scope>
    <source>
        <strain evidence="2">sh-6</strain>
    </source>
</reference>
<protein>
    <submittedName>
        <fullName evidence="1">Uncharacterized protein</fullName>
    </submittedName>
</protein>
<sequence>MAADFLFDEEGELQLINRFAHAHAKGAGVLYEGRWRAASGSKSRPVKWGADFMRHAAYINTDFQAGERTWRISPRYQKRGWAAFWQNDEWWAEPVAPRI</sequence>
<evidence type="ECO:0000313" key="2">
    <source>
        <dbReference type="Proteomes" id="UP000262802"/>
    </source>
</evidence>
<gene>
    <name evidence="1" type="ORF">D3Y59_03350</name>
</gene>
<name>A0A3B7QXV1_9BACT</name>
<dbReference type="EMBL" id="CP032317">
    <property type="protein sequence ID" value="AYA36182.1"/>
    <property type="molecule type" value="Genomic_DNA"/>
</dbReference>
<keyword evidence="2" id="KW-1185">Reference proteome</keyword>